<evidence type="ECO:0000256" key="1">
    <source>
        <dbReference type="ARBA" id="ARBA00022860"/>
    </source>
</evidence>
<dbReference type="EMBL" id="JAAMPC010000010">
    <property type="protein sequence ID" value="KAG2287810.1"/>
    <property type="molecule type" value="Genomic_DNA"/>
</dbReference>
<evidence type="ECO:0000313" key="3">
    <source>
        <dbReference type="EMBL" id="KAG2287810.1"/>
    </source>
</evidence>
<name>A0A8X7RGK4_BRACI</name>
<feature type="compositionally biased region" description="Basic residues" evidence="2">
    <location>
        <begin position="152"/>
        <end position="162"/>
    </location>
</feature>
<organism evidence="3 4">
    <name type="scientific">Brassica carinata</name>
    <name type="common">Ethiopian mustard</name>
    <name type="synonym">Abyssinian cabbage</name>
    <dbReference type="NCBI Taxonomy" id="52824"/>
    <lineage>
        <taxon>Eukaryota</taxon>
        <taxon>Viridiplantae</taxon>
        <taxon>Streptophyta</taxon>
        <taxon>Embryophyta</taxon>
        <taxon>Tracheophyta</taxon>
        <taxon>Spermatophyta</taxon>
        <taxon>Magnoliopsida</taxon>
        <taxon>eudicotyledons</taxon>
        <taxon>Gunneridae</taxon>
        <taxon>Pentapetalae</taxon>
        <taxon>rosids</taxon>
        <taxon>malvids</taxon>
        <taxon>Brassicales</taxon>
        <taxon>Brassicaceae</taxon>
        <taxon>Brassiceae</taxon>
        <taxon>Brassica</taxon>
    </lineage>
</organism>
<accession>A0A8X7RGK4</accession>
<protein>
    <submittedName>
        <fullName evidence="3">Uncharacterized protein</fullName>
    </submittedName>
</protein>
<evidence type="ECO:0000313" key="4">
    <source>
        <dbReference type="Proteomes" id="UP000886595"/>
    </source>
</evidence>
<gene>
    <name evidence="3" type="ORF">Bca52824_047414</name>
</gene>
<dbReference type="InterPro" id="IPR000048">
    <property type="entry name" value="IQ_motif_EF-hand-BS"/>
</dbReference>
<dbReference type="Pfam" id="PF00612">
    <property type="entry name" value="IQ"/>
    <property type="match status" value="1"/>
</dbReference>
<proteinExistence type="predicted"/>
<dbReference type="PROSITE" id="PS50096">
    <property type="entry name" value="IQ"/>
    <property type="match status" value="1"/>
</dbReference>
<comment type="caution">
    <text evidence="3">The sequence shown here is derived from an EMBL/GenBank/DDBJ whole genome shotgun (WGS) entry which is preliminary data.</text>
</comment>
<dbReference type="CDD" id="cd23767">
    <property type="entry name" value="IQCD"/>
    <property type="match status" value="1"/>
</dbReference>
<dbReference type="Gene3D" id="1.20.5.190">
    <property type="match status" value="1"/>
</dbReference>
<dbReference type="AlphaFoldDB" id="A0A8X7RGK4"/>
<feature type="region of interest" description="Disordered" evidence="2">
    <location>
        <begin position="113"/>
        <end position="162"/>
    </location>
</feature>
<evidence type="ECO:0000256" key="2">
    <source>
        <dbReference type="SAM" id="MobiDB-lite"/>
    </source>
</evidence>
<keyword evidence="4" id="KW-1185">Reference proteome</keyword>
<dbReference type="GO" id="GO:0005516">
    <property type="term" value="F:calmodulin binding"/>
    <property type="evidence" value="ECO:0007669"/>
    <property type="project" value="UniProtKB-KW"/>
</dbReference>
<dbReference type="Proteomes" id="UP000886595">
    <property type="component" value="Unassembled WGS sequence"/>
</dbReference>
<dbReference type="OrthoDB" id="2148418at2759"/>
<reference evidence="3 4" key="1">
    <citation type="submission" date="2020-02" db="EMBL/GenBank/DDBJ databases">
        <authorList>
            <person name="Ma Q."/>
            <person name="Huang Y."/>
            <person name="Song X."/>
            <person name="Pei D."/>
        </authorList>
    </citation>
    <scope>NUCLEOTIDE SEQUENCE [LARGE SCALE GENOMIC DNA]</scope>
    <source>
        <strain evidence="3">Sxm20200214</strain>
        <tissue evidence="3">Leaf</tissue>
    </source>
</reference>
<sequence>MRSVIGCGYVKSHLAKWSPDNGYYKLKSKAASVIQAYWRGYSAITDYKKLERVSLVYQSKLRGRTAKKTVGTVKSGCLFSMSDQFSQLKSFLRSASMSSTLVTSAPVVRDDLADRSENSEASSTDSDFTFPAPSSSSSVDNPTASSHCSRSINHRGQRSVEQ</sequence>
<feature type="compositionally biased region" description="Polar residues" evidence="2">
    <location>
        <begin position="119"/>
        <end position="151"/>
    </location>
</feature>
<keyword evidence="1" id="KW-0112">Calmodulin-binding</keyword>